<sequence length="45" mass="5157">MKKNTNVPKAYAACIYTKDPILPEAFKRNNTELTELRTGTFILIK</sequence>
<evidence type="ECO:0000313" key="2">
    <source>
        <dbReference type="Proteomes" id="UP000184047"/>
    </source>
</evidence>
<dbReference type="Proteomes" id="UP000184047">
    <property type="component" value="Unassembled WGS sequence"/>
</dbReference>
<proteinExistence type="predicted"/>
<dbReference type="RefSeq" id="WP_155859070.1">
    <property type="nucleotide sequence ID" value="NZ_FQWT01000002.1"/>
</dbReference>
<name>A0A1M5P8F3_9FLAO</name>
<dbReference type="AlphaFoldDB" id="A0A1M5P8F3"/>
<protein>
    <submittedName>
        <fullName evidence="1">Uncharacterized protein</fullName>
    </submittedName>
</protein>
<gene>
    <name evidence="1" type="ORF">SAMN05421866_1715</name>
</gene>
<evidence type="ECO:0000313" key="1">
    <source>
        <dbReference type="EMBL" id="SHG98076.1"/>
    </source>
</evidence>
<reference evidence="2" key="1">
    <citation type="submission" date="2016-11" db="EMBL/GenBank/DDBJ databases">
        <authorList>
            <person name="Varghese N."/>
            <person name="Submissions S."/>
        </authorList>
    </citation>
    <scope>NUCLEOTIDE SEQUENCE [LARGE SCALE GENOMIC DNA]</scope>
    <source>
        <strain evidence="2">DSM 19055</strain>
    </source>
</reference>
<accession>A0A1M5P8F3</accession>
<dbReference type="EMBL" id="FQWT01000002">
    <property type="protein sequence ID" value="SHG98076.1"/>
    <property type="molecule type" value="Genomic_DNA"/>
</dbReference>
<dbReference type="STRING" id="421058.SAMN05421866_1715"/>
<keyword evidence="2" id="KW-1185">Reference proteome</keyword>
<organism evidence="1 2">
    <name type="scientific">Chryseobacterium oranimense</name>
    <dbReference type="NCBI Taxonomy" id="421058"/>
    <lineage>
        <taxon>Bacteria</taxon>
        <taxon>Pseudomonadati</taxon>
        <taxon>Bacteroidota</taxon>
        <taxon>Flavobacteriia</taxon>
        <taxon>Flavobacteriales</taxon>
        <taxon>Weeksellaceae</taxon>
        <taxon>Chryseobacterium group</taxon>
        <taxon>Chryseobacterium</taxon>
    </lineage>
</organism>